<dbReference type="GO" id="GO:0003085">
    <property type="term" value="P:negative regulation of systemic arterial blood pressure"/>
    <property type="evidence" value="ECO:0007669"/>
    <property type="project" value="TreeGrafter"/>
</dbReference>
<protein>
    <submittedName>
        <fullName evidence="12 13">Natriuretic peptides A</fullName>
    </submittedName>
</protein>
<dbReference type="PANTHER" id="PTHR14066:SF10">
    <property type="entry name" value="NATRIURETIC PEPTIDES B"/>
    <property type="match status" value="1"/>
</dbReference>
<name>A0A6P3W2Y2_CLUHA</name>
<dbReference type="RefSeq" id="XP_012687570.1">
    <property type="nucleotide sequence ID" value="XM_012832116.3"/>
</dbReference>
<comment type="subcellular location">
    <subcellularLocation>
        <location evidence="1 8">Secreted</location>
    </subcellularLocation>
</comment>
<gene>
    <name evidence="12" type="primary">LOC105904258</name>
    <name evidence="13" type="synonym">nppa</name>
</gene>
<evidence type="ECO:0000256" key="9">
    <source>
        <dbReference type="SAM" id="MobiDB-lite"/>
    </source>
</evidence>
<dbReference type="InterPro" id="IPR050787">
    <property type="entry name" value="Natriuretic_peptide"/>
</dbReference>
<dbReference type="Pfam" id="PF00212">
    <property type="entry name" value="ANP"/>
    <property type="match status" value="1"/>
</dbReference>
<dbReference type="InterPro" id="IPR030480">
    <property type="entry name" value="Natr_peptide_CS"/>
</dbReference>
<dbReference type="SMART" id="SM00183">
    <property type="entry name" value="NAT_PEP"/>
    <property type="match status" value="1"/>
</dbReference>
<evidence type="ECO:0000256" key="2">
    <source>
        <dbReference type="ARBA" id="ARBA00009041"/>
    </source>
</evidence>
<evidence type="ECO:0000256" key="3">
    <source>
        <dbReference type="ARBA" id="ARBA00022525"/>
    </source>
</evidence>
<evidence type="ECO:0000313" key="11">
    <source>
        <dbReference type="Proteomes" id="UP000515152"/>
    </source>
</evidence>
<reference evidence="12 13" key="1">
    <citation type="submission" date="2025-04" db="UniProtKB">
        <authorList>
            <consortium name="RefSeq"/>
        </authorList>
    </citation>
    <scope>IDENTIFICATION</scope>
</reference>
<dbReference type="InterPro" id="IPR000663">
    <property type="entry name" value="Natr_peptide"/>
</dbReference>
<dbReference type="GeneID" id="105904258"/>
<keyword evidence="6 8" id="KW-0838">Vasoactive</keyword>
<dbReference type="RefSeq" id="XP_042563468.1">
    <property type="nucleotide sequence ID" value="XM_042707534.1"/>
</dbReference>
<evidence type="ECO:0000256" key="7">
    <source>
        <dbReference type="ARBA" id="ARBA00023157"/>
    </source>
</evidence>
<dbReference type="GO" id="GO:0005179">
    <property type="term" value="F:hormone activity"/>
    <property type="evidence" value="ECO:0007669"/>
    <property type="project" value="UniProtKB-KW"/>
</dbReference>
<dbReference type="AlphaFoldDB" id="A0A6P3W2Y2"/>
<feature type="chain" id="PRO_5044646617" evidence="10">
    <location>
        <begin position="23"/>
        <end position="142"/>
    </location>
</feature>
<keyword evidence="5 10" id="KW-0732">Signal</keyword>
<evidence type="ECO:0000256" key="5">
    <source>
        <dbReference type="ARBA" id="ARBA00022729"/>
    </source>
</evidence>
<dbReference type="PRINTS" id="PR00711">
    <property type="entry name" value="ANATPEPTIDE"/>
</dbReference>
<keyword evidence="7" id="KW-1015">Disulfide bond</keyword>
<dbReference type="GO" id="GO:0005737">
    <property type="term" value="C:cytoplasm"/>
    <property type="evidence" value="ECO:0007669"/>
    <property type="project" value="TreeGrafter"/>
</dbReference>
<evidence type="ECO:0000313" key="13">
    <source>
        <dbReference type="RefSeq" id="XP_042563468.1"/>
    </source>
</evidence>
<dbReference type="GO" id="GO:0005615">
    <property type="term" value="C:extracellular space"/>
    <property type="evidence" value="ECO:0007669"/>
    <property type="project" value="TreeGrafter"/>
</dbReference>
<evidence type="ECO:0000256" key="8">
    <source>
        <dbReference type="RuleBase" id="RU003686"/>
    </source>
</evidence>
<dbReference type="GO" id="GO:0006182">
    <property type="term" value="P:cGMP biosynthetic process"/>
    <property type="evidence" value="ECO:0007669"/>
    <property type="project" value="TreeGrafter"/>
</dbReference>
<evidence type="ECO:0000256" key="6">
    <source>
        <dbReference type="ARBA" id="ARBA00022858"/>
    </source>
</evidence>
<evidence type="ECO:0000256" key="1">
    <source>
        <dbReference type="ARBA" id="ARBA00004613"/>
    </source>
</evidence>
<feature type="signal peptide" evidence="10">
    <location>
        <begin position="1"/>
        <end position="22"/>
    </location>
</feature>
<evidence type="ECO:0000313" key="12">
    <source>
        <dbReference type="RefSeq" id="XP_012687570.1"/>
    </source>
</evidence>
<keyword evidence="4" id="KW-0372">Hormone</keyword>
<dbReference type="PANTHER" id="PTHR14066">
    <property type="entry name" value="ATRIAL NATRIURETIC FACTOR PRECURSOR"/>
    <property type="match status" value="1"/>
</dbReference>
<dbReference type="GO" id="GO:0007218">
    <property type="term" value="P:neuropeptide signaling pathway"/>
    <property type="evidence" value="ECO:0007669"/>
    <property type="project" value="TreeGrafter"/>
</dbReference>
<feature type="region of interest" description="Disordered" evidence="9">
    <location>
        <begin position="52"/>
        <end position="100"/>
    </location>
</feature>
<sequence>MVRVIVLSGLLILLCQQMLVVAHFLSRPYPANSLAKLKTLLLQLEDTLAQAEGGPDYGELSPEADPGQASQGWGGQEESPRPQAEEAGLPEETQNMQSIKNQRNGLLDLIMAARSKTFSACFGGRLDRIGTSSGLGCNTSRG</sequence>
<dbReference type="Proteomes" id="UP000515152">
    <property type="component" value="Chromosome 4"/>
</dbReference>
<evidence type="ECO:0000256" key="4">
    <source>
        <dbReference type="ARBA" id="ARBA00022702"/>
    </source>
</evidence>
<dbReference type="GO" id="GO:0097746">
    <property type="term" value="P:blood vessel diameter maintenance"/>
    <property type="evidence" value="ECO:0007669"/>
    <property type="project" value="UniProtKB-KW"/>
</dbReference>
<evidence type="ECO:0000256" key="10">
    <source>
        <dbReference type="SAM" id="SignalP"/>
    </source>
</evidence>
<comment type="similarity">
    <text evidence="2 8">Belongs to the natriuretic peptide family.</text>
</comment>
<dbReference type="PROSITE" id="PS00263">
    <property type="entry name" value="NATRIURETIC_PEPTIDE"/>
    <property type="match status" value="1"/>
</dbReference>
<dbReference type="KEGG" id="char:122132853"/>
<dbReference type="GO" id="GO:0007168">
    <property type="term" value="P:receptor guanylyl cyclase signaling pathway"/>
    <property type="evidence" value="ECO:0007669"/>
    <property type="project" value="TreeGrafter"/>
</dbReference>
<dbReference type="GO" id="GO:0051427">
    <property type="term" value="F:hormone receptor binding"/>
    <property type="evidence" value="ECO:0007669"/>
    <property type="project" value="TreeGrafter"/>
</dbReference>
<dbReference type="KEGG" id="char:105904258"/>
<dbReference type="OrthoDB" id="8865096at2759"/>
<organism evidence="11 12">
    <name type="scientific">Clupea harengus</name>
    <name type="common">Atlantic herring</name>
    <dbReference type="NCBI Taxonomy" id="7950"/>
    <lineage>
        <taxon>Eukaryota</taxon>
        <taxon>Metazoa</taxon>
        <taxon>Chordata</taxon>
        <taxon>Craniata</taxon>
        <taxon>Vertebrata</taxon>
        <taxon>Euteleostomi</taxon>
        <taxon>Actinopterygii</taxon>
        <taxon>Neopterygii</taxon>
        <taxon>Teleostei</taxon>
        <taxon>Clupei</taxon>
        <taxon>Clupeiformes</taxon>
        <taxon>Clupeoidei</taxon>
        <taxon>Clupeidae</taxon>
        <taxon>Clupea</taxon>
    </lineage>
</organism>
<accession>A0A6P3W2Y2</accession>
<proteinExistence type="inferred from homology"/>
<dbReference type="InterPro" id="IPR002407">
    <property type="entry name" value="Natriuretic_peptide_atrial"/>
</dbReference>
<keyword evidence="11" id="KW-1185">Reference proteome</keyword>
<keyword evidence="3" id="KW-0964">Secreted</keyword>
<dbReference type="GO" id="GO:0019934">
    <property type="term" value="P:cGMP-mediated signaling"/>
    <property type="evidence" value="ECO:0007669"/>
    <property type="project" value="TreeGrafter"/>
</dbReference>